<dbReference type="Proteomes" id="UP000694005">
    <property type="component" value="Chromosome A07"/>
</dbReference>
<organism evidence="2 3">
    <name type="scientific">Brassica campestris</name>
    <name type="common">Field mustard</name>
    <dbReference type="NCBI Taxonomy" id="3711"/>
    <lineage>
        <taxon>Eukaryota</taxon>
        <taxon>Viridiplantae</taxon>
        <taxon>Streptophyta</taxon>
        <taxon>Embryophyta</taxon>
        <taxon>Tracheophyta</taxon>
        <taxon>Spermatophyta</taxon>
        <taxon>Magnoliopsida</taxon>
        <taxon>eudicotyledons</taxon>
        <taxon>Gunneridae</taxon>
        <taxon>Pentapetalae</taxon>
        <taxon>rosids</taxon>
        <taxon>malvids</taxon>
        <taxon>Brassicales</taxon>
        <taxon>Brassicaceae</taxon>
        <taxon>Brassiceae</taxon>
        <taxon>Brassica</taxon>
    </lineage>
</organism>
<dbReference type="AlphaFoldDB" id="A0A8D9MAN1"/>
<feature type="compositionally biased region" description="Polar residues" evidence="1">
    <location>
        <begin position="20"/>
        <end position="34"/>
    </location>
</feature>
<dbReference type="Gramene" id="A07p47360.2_BraZ1">
    <property type="protein sequence ID" value="A07p47360.2_BraZ1.CDS.1"/>
    <property type="gene ID" value="A07g47360.2_BraZ1"/>
</dbReference>
<feature type="compositionally biased region" description="Basic and acidic residues" evidence="1">
    <location>
        <begin position="46"/>
        <end position="59"/>
    </location>
</feature>
<proteinExistence type="predicted"/>
<evidence type="ECO:0000313" key="2">
    <source>
        <dbReference type="EMBL" id="CAG7905092.1"/>
    </source>
</evidence>
<evidence type="ECO:0000313" key="3">
    <source>
        <dbReference type="Proteomes" id="UP000694005"/>
    </source>
</evidence>
<protein>
    <submittedName>
        <fullName evidence="2">Uncharacterized protein</fullName>
    </submittedName>
</protein>
<accession>A0A8D9MAN1</accession>
<sequence>MRTTHLPESEAGQDGALGATTCQRHNPNVGSQAPVTAPASLTEPLSLKDKEKKRERDHSWLSQSSISVKNLEEITERREKAL</sequence>
<dbReference type="EMBL" id="LS974623">
    <property type="protein sequence ID" value="CAG7905092.1"/>
    <property type="molecule type" value="Genomic_DNA"/>
</dbReference>
<gene>
    <name evidence="2" type="ORF">BRAPAZ1V2_A07P47360.2</name>
</gene>
<name>A0A8D9MAN1_BRACM</name>
<feature type="region of interest" description="Disordered" evidence="1">
    <location>
        <begin position="1"/>
        <end position="61"/>
    </location>
</feature>
<evidence type="ECO:0000256" key="1">
    <source>
        <dbReference type="SAM" id="MobiDB-lite"/>
    </source>
</evidence>
<reference evidence="2 3" key="1">
    <citation type="submission" date="2021-07" db="EMBL/GenBank/DDBJ databases">
        <authorList>
            <consortium name="Genoscope - CEA"/>
            <person name="William W."/>
        </authorList>
    </citation>
    <scope>NUCLEOTIDE SEQUENCE [LARGE SCALE GENOMIC DNA]</scope>
</reference>